<gene>
    <name evidence="2" type="ORF">GCM10009733_026300</name>
</gene>
<keyword evidence="1" id="KW-0472">Membrane</keyword>
<feature type="transmembrane region" description="Helical" evidence="1">
    <location>
        <begin position="14"/>
        <end position="37"/>
    </location>
</feature>
<dbReference type="Proteomes" id="UP001500064">
    <property type="component" value="Unassembled WGS sequence"/>
</dbReference>
<reference evidence="2 3" key="1">
    <citation type="journal article" date="2019" name="Int. J. Syst. Evol. Microbiol.">
        <title>The Global Catalogue of Microorganisms (GCM) 10K type strain sequencing project: providing services to taxonomists for standard genome sequencing and annotation.</title>
        <authorList>
            <consortium name="The Broad Institute Genomics Platform"/>
            <consortium name="The Broad Institute Genome Sequencing Center for Infectious Disease"/>
            <person name="Wu L."/>
            <person name="Ma J."/>
        </authorList>
    </citation>
    <scope>NUCLEOTIDE SEQUENCE [LARGE SCALE GENOMIC DNA]</scope>
    <source>
        <strain evidence="2 3">JCM 13929</strain>
    </source>
</reference>
<organism evidence="2 3">
    <name type="scientific">Nonomuraea maheshkhaliensis</name>
    <dbReference type="NCBI Taxonomy" id="419590"/>
    <lineage>
        <taxon>Bacteria</taxon>
        <taxon>Bacillati</taxon>
        <taxon>Actinomycetota</taxon>
        <taxon>Actinomycetes</taxon>
        <taxon>Streptosporangiales</taxon>
        <taxon>Streptosporangiaceae</taxon>
        <taxon>Nonomuraea</taxon>
    </lineage>
</organism>
<proteinExistence type="predicted"/>
<evidence type="ECO:0000313" key="2">
    <source>
        <dbReference type="EMBL" id="GAA1628297.1"/>
    </source>
</evidence>
<sequence>MGFFRNLAQQYTDLMLGAIWASTFAVMSVVLVVTVSLSYASTGKDSGHVIAISMLISAAAFVVGGLAGFLFALPRSLTAISERSSAGPSTQQQTLTVRANTNLEDVSDWLTKIIVGLTLTQLGEIPDGASTLFHTLGAALGDDEENAVFAGLLTVFCFTVGFIEGWLSTRTYIARWMAAADRPLRSTLRLGRTNQNRD</sequence>
<evidence type="ECO:0008006" key="4">
    <source>
        <dbReference type="Google" id="ProtNLM"/>
    </source>
</evidence>
<keyword evidence="1" id="KW-1133">Transmembrane helix</keyword>
<feature type="transmembrane region" description="Helical" evidence="1">
    <location>
        <begin position="49"/>
        <end position="73"/>
    </location>
</feature>
<keyword evidence="1" id="KW-0812">Transmembrane</keyword>
<feature type="transmembrane region" description="Helical" evidence="1">
    <location>
        <begin position="147"/>
        <end position="167"/>
    </location>
</feature>
<accession>A0ABN2F5F0</accession>
<name>A0ABN2F5F0_9ACTN</name>
<dbReference type="EMBL" id="BAAAMU010000015">
    <property type="protein sequence ID" value="GAA1628297.1"/>
    <property type="molecule type" value="Genomic_DNA"/>
</dbReference>
<evidence type="ECO:0000256" key="1">
    <source>
        <dbReference type="SAM" id="Phobius"/>
    </source>
</evidence>
<protein>
    <recommendedName>
        <fullName evidence="4">MotA/TolQ/ExbB proton channel domain-containing protein</fullName>
    </recommendedName>
</protein>
<keyword evidence="3" id="KW-1185">Reference proteome</keyword>
<comment type="caution">
    <text evidence="2">The sequence shown here is derived from an EMBL/GenBank/DDBJ whole genome shotgun (WGS) entry which is preliminary data.</text>
</comment>
<evidence type="ECO:0000313" key="3">
    <source>
        <dbReference type="Proteomes" id="UP001500064"/>
    </source>
</evidence>